<dbReference type="SUPFAM" id="SSF53850">
    <property type="entry name" value="Periplasmic binding protein-like II"/>
    <property type="match status" value="1"/>
</dbReference>
<dbReference type="SUPFAM" id="SSF46785">
    <property type="entry name" value="Winged helix' DNA-binding domain"/>
    <property type="match status" value="1"/>
</dbReference>
<dbReference type="AlphaFoldDB" id="A0A7X2IPW0"/>
<protein>
    <submittedName>
        <fullName evidence="7">LysR family transcriptional regulator</fullName>
    </submittedName>
</protein>
<keyword evidence="8" id="KW-1185">Reference proteome</keyword>
<dbReference type="PANTHER" id="PTHR30346:SF9">
    <property type="entry name" value="LYSR FAMILY TRANSCRIPTIONAL REGULATOR"/>
    <property type="match status" value="1"/>
</dbReference>
<evidence type="ECO:0000256" key="2">
    <source>
        <dbReference type="ARBA" id="ARBA00023015"/>
    </source>
</evidence>
<dbReference type="GO" id="GO:0003677">
    <property type="term" value="F:DNA binding"/>
    <property type="evidence" value="ECO:0007669"/>
    <property type="project" value="UniProtKB-KW"/>
</dbReference>
<gene>
    <name evidence="7" type="ORF">GJ700_19905</name>
</gene>
<sequence>MNGSQRVPLPESKTFHHPITVSDPAPHSAPHYVPRSALSSLRIKQFMLLLALGNHGSLRKAADELAVSQPAASKSLLEVESALGTQLFERTHSGLTPTAAGRCAINHAQSIIGSVRRMKYELDAIEHQRQEILRIGLIMGAVTGAFCGVVSRACADRENLLVEAQEGTSAELMLKLQSGELDLVFARSGLAIGQPELEVRELATEPICIAAGAQHPLDTGRLYTCADLAGYPWISYEPKAPLAALLSDWFDDSGCAQPVIKLRTTSALVTVATLCNTDCLAMLPSSVFKHVVADDRIKKIHTTSTLSLGDYSAYWHRHSLRLATIRNVLQSTV</sequence>
<dbReference type="EMBL" id="WKJJ01000012">
    <property type="protein sequence ID" value="MRV73977.1"/>
    <property type="molecule type" value="Genomic_DNA"/>
</dbReference>
<evidence type="ECO:0000259" key="6">
    <source>
        <dbReference type="PROSITE" id="PS50931"/>
    </source>
</evidence>
<comment type="similarity">
    <text evidence="1">Belongs to the LysR transcriptional regulatory family.</text>
</comment>
<evidence type="ECO:0000256" key="4">
    <source>
        <dbReference type="ARBA" id="ARBA00023163"/>
    </source>
</evidence>
<evidence type="ECO:0000256" key="5">
    <source>
        <dbReference type="SAM" id="MobiDB-lite"/>
    </source>
</evidence>
<accession>A0A7X2IPW0</accession>
<dbReference type="InterPro" id="IPR036388">
    <property type="entry name" value="WH-like_DNA-bd_sf"/>
</dbReference>
<dbReference type="PANTHER" id="PTHR30346">
    <property type="entry name" value="TRANSCRIPTIONAL DUAL REGULATOR HCAR-RELATED"/>
    <property type="match status" value="1"/>
</dbReference>
<keyword evidence="3" id="KW-0238">DNA-binding</keyword>
<dbReference type="InterPro" id="IPR000847">
    <property type="entry name" value="LysR_HTH_N"/>
</dbReference>
<evidence type="ECO:0000256" key="3">
    <source>
        <dbReference type="ARBA" id="ARBA00023125"/>
    </source>
</evidence>
<dbReference type="Gene3D" id="1.10.10.10">
    <property type="entry name" value="Winged helix-like DNA-binding domain superfamily/Winged helix DNA-binding domain"/>
    <property type="match status" value="1"/>
</dbReference>
<keyword evidence="2" id="KW-0805">Transcription regulation</keyword>
<organism evidence="7 8">
    <name type="scientific">Pseudoduganella rivuli</name>
    <dbReference type="NCBI Taxonomy" id="2666085"/>
    <lineage>
        <taxon>Bacteria</taxon>
        <taxon>Pseudomonadati</taxon>
        <taxon>Pseudomonadota</taxon>
        <taxon>Betaproteobacteria</taxon>
        <taxon>Burkholderiales</taxon>
        <taxon>Oxalobacteraceae</taxon>
        <taxon>Telluria group</taxon>
        <taxon>Pseudoduganella</taxon>
    </lineage>
</organism>
<dbReference type="GO" id="GO:0003700">
    <property type="term" value="F:DNA-binding transcription factor activity"/>
    <property type="evidence" value="ECO:0007669"/>
    <property type="project" value="InterPro"/>
</dbReference>
<dbReference type="GO" id="GO:0032993">
    <property type="term" value="C:protein-DNA complex"/>
    <property type="evidence" value="ECO:0007669"/>
    <property type="project" value="TreeGrafter"/>
</dbReference>
<evidence type="ECO:0000313" key="7">
    <source>
        <dbReference type="EMBL" id="MRV73977.1"/>
    </source>
</evidence>
<name>A0A7X2IPW0_9BURK</name>
<proteinExistence type="inferred from homology"/>
<dbReference type="Pfam" id="PF00126">
    <property type="entry name" value="HTH_1"/>
    <property type="match status" value="1"/>
</dbReference>
<dbReference type="PROSITE" id="PS50931">
    <property type="entry name" value="HTH_LYSR"/>
    <property type="match status" value="1"/>
</dbReference>
<keyword evidence="4" id="KW-0804">Transcription</keyword>
<dbReference type="InterPro" id="IPR036390">
    <property type="entry name" value="WH_DNA-bd_sf"/>
</dbReference>
<reference evidence="7 8" key="1">
    <citation type="submission" date="2019-11" db="EMBL/GenBank/DDBJ databases">
        <title>Novel species isolated from a subtropical stream in China.</title>
        <authorList>
            <person name="Lu H."/>
        </authorList>
    </citation>
    <scope>NUCLEOTIDE SEQUENCE [LARGE SCALE GENOMIC DNA]</scope>
    <source>
        <strain evidence="7 8">FT92W</strain>
    </source>
</reference>
<dbReference type="Proteomes" id="UP000446768">
    <property type="component" value="Unassembled WGS sequence"/>
</dbReference>
<feature type="region of interest" description="Disordered" evidence="5">
    <location>
        <begin position="1"/>
        <end position="28"/>
    </location>
</feature>
<feature type="domain" description="HTH lysR-type" evidence="6">
    <location>
        <begin position="41"/>
        <end position="98"/>
    </location>
</feature>
<evidence type="ECO:0000313" key="8">
    <source>
        <dbReference type="Proteomes" id="UP000446768"/>
    </source>
</evidence>
<evidence type="ECO:0000256" key="1">
    <source>
        <dbReference type="ARBA" id="ARBA00009437"/>
    </source>
</evidence>
<dbReference type="Pfam" id="PF03466">
    <property type="entry name" value="LysR_substrate"/>
    <property type="match status" value="1"/>
</dbReference>
<comment type="caution">
    <text evidence="7">The sequence shown here is derived from an EMBL/GenBank/DDBJ whole genome shotgun (WGS) entry which is preliminary data.</text>
</comment>
<dbReference type="InterPro" id="IPR005119">
    <property type="entry name" value="LysR_subst-bd"/>
</dbReference>
<dbReference type="Gene3D" id="3.40.190.290">
    <property type="match status" value="1"/>
</dbReference>
<dbReference type="PRINTS" id="PR00039">
    <property type="entry name" value="HTHLYSR"/>
</dbReference>